<dbReference type="InterPro" id="IPR013087">
    <property type="entry name" value="Znf_C2H2_type"/>
</dbReference>
<dbReference type="InterPro" id="IPR045320">
    <property type="entry name" value="JAGGED/SL1-like"/>
</dbReference>
<organism evidence="4">
    <name type="scientific">Oryza punctata</name>
    <name type="common">Red rice</name>
    <dbReference type="NCBI Taxonomy" id="4537"/>
    <lineage>
        <taxon>Eukaryota</taxon>
        <taxon>Viridiplantae</taxon>
        <taxon>Streptophyta</taxon>
        <taxon>Embryophyta</taxon>
        <taxon>Tracheophyta</taxon>
        <taxon>Spermatophyta</taxon>
        <taxon>Magnoliopsida</taxon>
        <taxon>Liliopsida</taxon>
        <taxon>Poales</taxon>
        <taxon>Poaceae</taxon>
        <taxon>BOP clade</taxon>
        <taxon>Oryzoideae</taxon>
        <taxon>Oryzeae</taxon>
        <taxon>Oryzinae</taxon>
        <taxon>Oryza</taxon>
    </lineage>
</organism>
<feature type="region of interest" description="Disordered" evidence="2">
    <location>
        <begin position="69"/>
        <end position="92"/>
    </location>
</feature>
<dbReference type="Gramene" id="OPUNC07G03390.1">
    <property type="protein sequence ID" value="OPUNC07G03390.1"/>
    <property type="gene ID" value="OPUNC07G03390"/>
</dbReference>
<dbReference type="PANTHER" id="PTHR45730:SF109">
    <property type="entry name" value="ZINC FINGER PROTEIN KNUCKLES"/>
    <property type="match status" value="1"/>
</dbReference>
<dbReference type="PROSITE" id="PS50157">
    <property type="entry name" value="ZINC_FINGER_C2H2_2"/>
    <property type="match status" value="1"/>
</dbReference>
<sequence>MEPCRRLFECLFCDKTFHKSQALGGHQNTHKKDHRVGDWDPYVYGNGNGNHPTAATAVRDPYARDVAAPEAARARARRRRRVQSRHARLRLA</sequence>
<keyword evidence="1" id="KW-0863">Zinc-finger</keyword>
<dbReference type="EnsemblPlants" id="OPUNC07G03390.1">
    <property type="protein sequence ID" value="OPUNC07G03390.1"/>
    <property type="gene ID" value="OPUNC07G03390"/>
</dbReference>
<keyword evidence="5" id="KW-1185">Reference proteome</keyword>
<reference evidence="4" key="2">
    <citation type="submission" date="2018-05" db="EMBL/GenBank/DDBJ databases">
        <title>OpunRS2 (Oryza punctata Reference Sequence Version 2).</title>
        <authorList>
            <person name="Zhang J."/>
            <person name="Kudrna D."/>
            <person name="Lee S."/>
            <person name="Talag J."/>
            <person name="Welchert J."/>
            <person name="Wing R.A."/>
        </authorList>
    </citation>
    <scope>NUCLEOTIDE SEQUENCE [LARGE SCALE GENOMIC DNA]</scope>
</reference>
<proteinExistence type="predicted"/>
<dbReference type="SUPFAM" id="SSF57667">
    <property type="entry name" value="beta-beta-alpha zinc fingers"/>
    <property type="match status" value="1"/>
</dbReference>
<keyword evidence="1" id="KW-0862">Zinc</keyword>
<feature type="domain" description="C2H2-type" evidence="3">
    <location>
        <begin position="8"/>
        <end position="35"/>
    </location>
</feature>
<dbReference type="GO" id="GO:0008270">
    <property type="term" value="F:zinc ion binding"/>
    <property type="evidence" value="ECO:0007669"/>
    <property type="project" value="UniProtKB-KW"/>
</dbReference>
<dbReference type="PROSITE" id="PS00028">
    <property type="entry name" value="ZINC_FINGER_C2H2_1"/>
    <property type="match status" value="1"/>
</dbReference>
<protein>
    <recommendedName>
        <fullName evidence="3">C2H2-type domain-containing protein</fullName>
    </recommendedName>
</protein>
<reference evidence="4" key="1">
    <citation type="submission" date="2015-04" db="UniProtKB">
        <authorList>
            <consortium name="EnsemblPlants"/>
        </authorList>
    </citation>
    <scope>IDENTIFICATION</scope>
</reference>
<dbReference type="Proteomes" id="UP000026962">
    <property type="component" value="Chromosome 7"/>
</dbReference>
<dbReference type="GO" id="GO:0003700">
    <property type="term" value="F:DNA-binding transcription factor activity"/>
    <property type="evidence" value="ECO:0007669"/>
    <property type="project" value="InterPro"/>
</dbReference>
<keyword evidence="1" id="KW-0479">Metal-binding</keyword>
<dbReference type="PANTHER" id="PTHR45730">
    <property type="entry name" value="ZINC FINGER PROTEIN JAGGED"/>
    <property type="match status" value="1"/>
</dbReference>
<name>A0A0E0LH98_ORYPU</name>
<dbReference type="AlphaFoldDB" id="A0A0E0LH98"/>
<evidence type="ECO:0000256" key="1">
    <source>
        <dbReference type="PROSITE-ProRule" id="PRU00042"/>
    </source>
</evidence>
<dbReference type="InterPro" id="IPR036236">
    <property type="entry name" value="Znf_C2H2_sf"/>
</dbReference>
<accession>A0A0E0LH98</accession>
<evidence type="ECO:0000256" key="2">
    <source>
        <dbReference type="SAM" id="MobiDB-lite"/>
    </source>
</evidence>
<dbReference type="HOGENOM" id="CLU_2417095_0_0_1"/>
<dbReference type="Gene3D" id="3.30.160.60">
    <property type="entry name" value="Classic Zinc Finger"/>
    <property type="match status" value="1"/>
</dbReference>
<evidence type="ECO:0000313" key="5">
    <source>
        <dbReference type="Proteomes" id="UP000026962"/>
    </source>
</evidence>
<evidence type="ECO:0000313" key="4">
    <source>
        <dbReference type="EnsemblPlants" id="OPUNC07G03390.1"/>
    </source>
</evidence>
<feature type="compositionally biased region" description="Basic residues" evidence="2">
    <location>
        <begin position="74"/>
        <end position="92"/>
    </location>
</feature>
<evidence type="ECO:0000259" key="3">
    <source>
        <dbReference type="PROSITE" id="PS50157"/>
    </source>
</evidence>